<evidence type="ECO:0000259" key="2">
    <source>
        <dbReference type="Pfam" id="PF18812"/>
    </source>
</evidence>
<evidence type="ECO:0000313" key="3">
    <source>
        <dbReference type="EMBL" id="CRI33724.1"/>
    </source>
</evidence>
<feature type="domain" description="Phage-Barnase-EndoU-ColicinE5/D-RelE like nuclease 3" evidence="2">
    <location>
        <begin position="918"/>
        <end position="1033"/>
    </location>
</feature>
<dbReference type="GeneID" id="76197831"/>
<feature type="region of interest" description="Disordered" evidence="1">
    <location>
        <begin position="541"/>
        <end position="593"/>
    </location>
</feature>
<feature type="compositionally biased region" description="Polar residues" evidence="1">
    <location>
        <begin position="1066"/>
        <end position="1077"/>
    </location>
</feature>
<sequence length="1123" mass="125319">MQQFLKKDVKEGIDALFATKPELARDIKELYNTTLKDYAHMKEALKMAKQFGLRDVGRAKEAVADGLIKAIKGQGEGGVGNLDRMHLNPSQREAAELHILNRLFTKSLYDEEALKVFDSQDFFKRVQQIGENTFQSQAAKDFLDMASGFNRLFRNDAKIAKMLAPARTERIGASIATSVSGAFQHQITKELFAFLTRLVPHIPFATRINEKVSGEVLTHAIKQALLKSHTIQDFNKNIQARAITARFDNSTKRLIKAWTEELEQGVEQIGSRAAPKTIEQEQALKILENPPKAEIPQELDVQGFLKSLEEVENKDNFITHLSKKQDAQSRLAYLNLVEPTLKEWDLKLVRGERSEYIKSFSDGNGGFFSLLITQEGDKRLITFIPKTRLKFLQDKVKSADLIQTFTGRAGDGVWPRIDNSTTPSLKSDLSAQEIKEAVKKWDLAHPKETDALNFALVKGLELTELKEVFKADKLLRQLRSTEVKESLDKGFSLEEVLNYTRHLPTSQRNIIGDELHYSKALENGKSLKIVETYQAPETLRFSRMDVVDERMPPPKVDETPNTPKGDEPQAGLPKDDEPQSPNTPNTPNTNGGAAVDFSQIAAQAKEQATELYSKAQAQEGGFRELLESLKGGDNRIEGSNVLKSVESLEEKLAYYKGDMDKVNDLLRGAVVTDREGFNQEFMRVLESLENNPNTANINPKFIATQDGYTGAHINFDFNGVASEIQLHTPKSWEVKKKLDPLYKAKRKLYLEGKLSNKDIKEFKRKMKAIAQESDLDSSLLTSFKLTSPQASSTMSVLAKKSGTDLKETQEPLLKSNSNPGISSSGNAYNLRDSKLNQKSTSLSGGKGIDSDIQTPLAKDSTEGLKDIANLSTDLSPEIKDLIDKSPAKGRDMAILGRKNFTPAVIDYLLQFEGGSKKVAIELLDASKAQEWGFKHPQDVRRTIDKSEIAHVLERHGEKGTITQARAQPPVTKEDIAKYPQYSDEADVKVLGKNDAGEVVISGKQINGHYVVVEQIRKGQNELAFKTMYFERGDLRKNPAFDSAMQEHPKHPSYELGLGQKSDTKAESGSTTPPLNITPNPEFGENFKEFEGKGAEAVKKLLQEKRGQVAGAFYREDLGYIDLV</sequence>
<dbReference type="EMBL" id="CDMK01000001">
    <property type="protein sequence ID" value="CRI33724.1"/>
    <property type="molecule type" value="Genomic_DNA"/>
</dbReference>
<feature type="region of interest" description="Disordered" evidence="1">
    <location>
        <begin position="794"/>
        <end position="829"/>
    </location>
</feature>
<dbReference type="RefSeq" id="WP_053825342.1">
    <property type="nucleotide sequence ID" value="NZ_CDMK01000001.1"/>
</dbReference>
<feature type="compositionally biased region" description="Low complexity" evidence="1">
    <location>
        <begin position="815"/>
        <end position="826"/>
    </location>
</feature>
<dbReference type="Proteomes" id="UP000046090">
    <property type="component" value="Unassembled WGS sequence"/>
</dbReference>
<protein>
    <recommendedName>
        <fullName evidence="2">Phage-Barnase-EndoU-ColicinE5/D-RelE like nuclease 3 domain-containing protein</fullName>
    </recommendedName>
</protein>
<feature type="region of interest" description="Disordered" evidence="1">
    <location>
        <begin position="1042"/>
        <end position="1081"/>
    </location>
</feature>
<organism evidence="3 4">
    <name type="scientific">Helicobacter heilmannii</name>
    <dbReference type="NCBI Taxonomy" id="35817"/>
    <lineage>
        <taxon>Bacteria</taxon>
        <taxon>Pseudomonadati</taxon>
        <taxon>Campylobacterota</taxon>
        <taxon>Epsilonproteobacteria</taxon>
        <taxon>Campylobacterales</taxon>
        <taxon>Helicobacteraceae</taxon>
        <taxon>Helicobacter</taxon>
    </lineage>
</organism>
<evidence type="ECO:0000256" key="1">
    <source>
        <dbReference type="SAM" id="MobiDB-lite"/>
    </source>
</evidence>
<gene>
    <name evidence="3" type="ORF">HHE01_14100</name>
</gene>
<reference evidence="4" key="1">
    <citation type="submission" date="2014-12" db="EMBL/GenBank/DDBJ databases">
        <authorList>
            <person name="Smet A."/>
        </authorList>
    </citation>
    <scope>NUCLEOTIDE SEQUENCE [LARGE SCALE GENOMIC DNA]</scope>
</reference>
<feature type="compositionally biased region" description="Basic and acidic residues" evidence="1">
    <location>
        <begin position="541"/>
        <end position="558"/>
    </location>
</feature>
<dbReference type="Pfam" id="PF18812">
    <property type="entry name" value="PBECR3"/>
    <property type="match status" value="1"/>
</dbReference>
<name>A0A0K2Y7S2_HELHE</name>
<keyword evidence="4" id="KW-1185">Reference proteome</keyword>
<evidence type="ECO:0000313" key="4">
    <source>
        <dbReference type="Proteomes" id="UP000046090"/>
    </source>
</evidence>
<feature type="compositionally biased region" description="Basic and acidic residues" evidence="1">
    <location>
        <begin position="1042"/>
        <end position="1052"/>
    </location>
</feature>
<dbReference type="InterPro" id="IPR041301">
    <property type="entry name" value="PBECR3"/>
</dbReference>
<proteinExistence type="predicted"/>
<accession>A0A0K2Y7S2</accession>
<dbReference type="AlphaFoldDB" id="A0A0K2Y7S2"/>